<comment type="caution">
    <text evidence="2">The sequence shown here is derived from an EMBL/GenBank/DDBJ whole genome shotgun (WGS) entry which is preliminary data.</text>
</comment>
<evidence type="ECO:0000313" key="2">
    <source>
        <dbReference type="EMBL" id="CAG7725835.1"/>
    </source>
</evidence>
<keyword evidence="1" id="KW-0732">Signal</keyword>
<organism evidence="2 3">
    <name type="scientific">Allacma fusca</name>
    <dbReference type="NCBI Taxonomy" id="39272"/>
    <lineage>
        <taxon>Eukaryota</taxon>
        <taxon>Metazoa</taxon>
        <taxon>Ecdysozoa</taxon>
        <taxon>Arthropoda</taxon>
        <taxon>Hexapoda</taxon>
        <taxon>Collembola</taxon>
        <taxon>Symphypleona</taxon>
        <taxon>Sminthuridae</taxon>
        <taxon>Allacma</taxon>
    </lineage>
</organism>
<dbReference type="AlphaFoldDB" id="A0A8J2K1B2"/>
<evidence type="ECO:0000256" key="1">
    <source>
        <dbReference type="SAM" id="SignalP"/>
    </source>
</evidence>
<evidence type="ECO:0000313" key="3">
    <source>
        <dbReference type="Proteomes" id="UP000708208"/>
    </source>
</evidence>
<reference evidence="2" key="1">
    <citation type="submission" date="2021-06" db="EMBL/GenBank/DDBJ databases">
        <authorList>
            <person name="Hodson N. C."/>
            <person name="Mongue J. A."/>
            <person name="Jaron S. K."/>
        </authorList>
    </citation>
    <scope>NUCLEOTIDE SEQUENCE</scope>
</reference>
<accession>A0A8J2K1B2</accession>
<dbReference type="Proteomes" id="UP000708208">
    <property type="component" value="Unassembled WGS sequence"/>
</dbReference>
<feature type="chain" id="PRO_5035192846" evidence="1">
    <location>
        <begin position="23"/>
        <end position="115"/>
    </location>
</feature>
<dbReference type="EMBL" id="CAJVCH010127287">
    <property type="protein sequence ID" value="CAG7725835.1"/>
    <property type="molecule type" value="Genomic_DNA"/>
</dbReference>
<protein>
    <submittedName>
        <fullName evidence="2">Uncharacterized protein</fullName>
    </submittedName>
</protein>
<proteinExistence type="predicted"/>
<feature type="signal peptide" evidence="1">
    <location>
        <begin position="1"/>
        <end position="22"/>
    </location>
</feature>
<keyword evidence="3" id="KW-1185">Reference proteome</keyword>
<name>A0A8J2K1B2_9HEXA</name>
<feature type="non-terminal residue" evidence="2">
    <location>
        <position position="115"/>
    </location>
</feature>
<sequence>MKLLLLPGFFMIVAVFVKTSRGQECSVSNLPIRRISIDEDIPTGKPIVEATRAAVGVTGVTVLYPNGAVNNFFTANLNADKSAIEISPTQALADYFMNGCHGCDYTPPNIEIYYK</sequence>
<gene>
    <name evidence="2" type="ORF">AFUS01_LOCUS14776</name>
</gene>